<keyword evidence="1" id="KW-0732">Signal</keyword>
<feature type="domain" description="VOC" evidence="2">
    <location>
        <begin position="48"/>
        <end position="227"/>
    </location>
</feature>
<dbReference type="Proteomes" id="UP001149074">
    <property type="component" value="Unassembled WGS sequence"/>
</dbReference>
<gene>
    <name evidence="3" type="ORF">N7532_009050</name>
</gene>
<feature type="chain" id="PRO_5040900045" evidence="1">
    <location>
        <begin position="23"/>
        <end position="235"/>
    </location>
</feature>
<feature type="signal peptide" evidence="1">
    <location>
        <begin position="1"/>
        <end position="22"/>
    </location>
</feature>
<reference evidence="3" key="2">
    <citation type="journal article" date="2023" name="IMA Fungus">
        <title>Comparative genomic study of the Penicillium genus elucidates a diverse pangenome and 15 lateral gene transfer events.</title>
        <authorList>
            <person name="Petersen C."/>
            <person name="Sorensen T."/>
            <person name="Nielsen M.R."/>
            <person name="Sondergaard T.E."/>
            <person name="Sorensen J.L."/>
            <person name="Fitzpatrick D.A."/>
            <person name="Frisvad J.C."/>
            <person name="Nielsen K.L."/>
        </authorList>
    </citation>
    <scope>NUCLEOTIDE SEQUENCE</scope>
    <source>
        <strain evidence="3">IBT 30761</strain>
    </source>
</reference>
<evidence type="ECO:0000256" key="1">
    <source>
        <dbReference type="SAM" id="SignalP"/>
    </source>
</evidence>
<name>A0A9W9EYT7_9EURO</name>
<dbReference type="Pfam" id="PF00903">
    <property type="entry name" value="Glyoxalase"/>
    <property type="match status" value="1"/>
</dbReference>
<protein>
    <submittedName>
        <fullName evidence="3">Glyoxalase/Bleomycin resistance protein/Dihydroxybiphenyl dioxygenase</fullName>
    </submittedName>
</protein>
<dbReference type="InterPro" id="IPR037523">
    <property type="entry name" value="VOC_core"/>
</dbReference>
<dbReference type="GeneID" id="81360520"/>
<dbReference type="InterPro" id="IPR004360">
    <property type="entry name" value="Glyas_Fos-R_dOase_dom"/>
</dbReference>
<dbReference type="PANTHER" id="PTHR10374:SF19">
    <property type="entry name" value="LYASE (GLO1), PUTATIVE (AFU_ORTHOLOGUE AFUA_2G13550)-RELATED"/>
    <property type="match status" value="1"/>
</dbReference>
<dbReference type="RefSeq" id="XP_056472347.1">
    <property type="nucleotide sequence ID" value="XM_056621541.1"/>
</dbReference>
<sequence>MKFFKVIERLSVFLLASPVYSCAPTGDPNSPIVPGTDGPAPAATLGYAINHFGLTTTNLKAMKHFYGDILGMRLLFDAHVTPEYTVTYLGYAQGGRNGTGFQTGAELARDKNNLSGLLELVQFNVSEDHLVASTRRSNTFSHIGLIVPDIAKTQEYLEGHGVKILKRYQAPVAQFTGPLQNAFGIGEFAGAHIAAKKALIKAQSLIGLEMLLMVEDPDGNMVEIQQQDPPSKSVL</sequence>
<dbReference type="InterPro" id="IPR029068">
    <property type="entry name" value="Glyas_Bleomycin-R_OHBP_Dase"/>
</dbReference>
<evidence type="ECO:0000259" key="2">
    <source>
        <dbReference type="PROSITE" id="PS51819"/>
    </source>
</evidence>
<comment type="caution">
    <text evidence="3">The sequence shown here is derived from an EMBL/GenBank/DDBJ whole genome shotgun (WGS) entry which is preliminary data.</text>
</comment>
<keyword evidence="3" id="KW-0223">Dioxygenase</keyword>
<dbReference type="AlphaFoldDB" id="A0A9W9EYT7"/>
<dbReference type="PANTHER" id="PTHR10374">
    <property type="entry name" value="LACTOYLGLUTATHIONE LYASE GLYOXALASE I"/>
    <property type="match status" value="1"/>
</dbReference>
<reference evidence="3" key="1">
    <citation type="submission" date="2022-11" db="EMBL/GenBank/DDBJ databases">
        <authorList>
            <person name="Petersen C."/>
        </authorList>
    </citation>
    <scope>NUCLEOTIDE SEQUENCE</scope>
    <source>
        <strain evidence="3">IBT 30761</strain>
    </source>
</reference>
<dbReference type="OrthoDB" id="16820at2759"/>
<organism evidence="3 4">
    <name type="scientific">Penicillium argentinense</name>
    <dbReference type="NCBI Taxonomy" id="1131581"/>
    <lineage>
        <taxon>Eukaryota</taxon>
        <taxon>Fungi</taxon>
        <taxon>Dikarya</taxon>
        <taxon>Ascomycota</taxon>
        <taxon>Pezizomycotina</taxon>
        <taxon>Eurotiomycetes</taxon>
        <taxon>Eurotiomycetidae</taxon>
        <taxon>Eurotiales</taxon>
        <taxon>Aspergillaceae</taxon>
        <taxon>Penicillium</taxon>
    </lineage>
</organism>
<dbReference type="EMBL" id="JAPQKI010000009">
    <property type="protein sequence ID" value="KAJ5090366.1"/>
    <property type="molecule type" value="Genomic_DNA"/>
</dbReference>
<evidence type="ECO:0000313" key="3">
    <source>
        <dbReference type="EMBL" id="KAJ5090366.1"/>
    </source>
</evidence>
<dbReference type="Gene3D" id="3.10.180.10">
    <property type="entry name" value="2,3-Dihydroxybiphenyl 1,2-Dioxygenase, domain 1"/>
    <property type="match status" value="1"/>
</dbReference>
<evidence type="ECO:0000313" key="4">
    <source>
        <dbReference type="Proteomes" id="UP001149074"/>
    </source>
</evidence>
<proteinExistence type="predicted"/>
<dbReference type="SUPFAM" id="SSF54593">
    <property type="entry name" value="Glyoxalase/Bleomycin resistance protein/Dihydroxybiphenyl dioxygenase"/>
    <property type="match status" value="1"/>
</dbReference>
<dbReference type="GO" id="GO:0051213">
    <property type="term" value="F:dioxygenase activity"/>
    <property type="evidence" value="ECO:0007669"/>
    <property type="project" value="UniProtKB-KW"/>
</dbReference>
<keyword evidence="4" id="KW-1185">Reference proteome</keyword>
<keyword evidence="3" id="KW-0560">Oxidoreductase</keyword>
<dbReference type="PROSITE" id="PS51819">
    <property type="entry name" value="VOC"/>
    <property type="match status" value="1"/>
</dbReference>
<accession>A0A9W9EYT7</accession>